<accession>A0A2A3N720</accession>
<proteinExistence type="predicted"/>
<dbReference type="Proteomes" id="UP000217334">
    <property type="component" value="Chromosome"/>
</dbReference>
<dbReference type="RefSeq" id="WP_095901666.1">
    <property type="nucleotide sequence ID" value="NZ_CAURJA010000015.1"/>
</dbReference>
<organism evidence="1 2">
    <name type="scientific">Capnocytophaga sputigena</name>
    <dbReference type="NCBI Taxonomy" id="1019"/>
    <lineage>
        <taxon>Bacteria</taxon>
        <taxon>Pseudomonadati</taxon>
        <taxon>Bacteroidota</taxon>
        <taxon>Flavobacteriia</taxon>
        <taxon>Flavobacteriales</taxon>
        <taxon>Flavobacteriaceae</taxon>
        <taxon>Capnocytophaga</taxon>
    </lineage>
</organism>
<name>A0A2A3N720_CAPSP</name>
<reference evidence="2" key="1">
    <citation type="submission" date="2017-06" db="EMBL/GenBank/DDBJ databases">
        <title>Capnocytophaga spp. assemblies.</title>
        <authorList>
            <person name="Gulvik C.A."/>
        </authorList>
    </citation>
    <scope>NUCLEOTIDE SEQUENCE [LARGE SCALE GENOMIC DNA]</scope>
    <source>
        <strain evidence="2">H4486</strain>
    </source>
</reference>
<evidence type="ECO:0000313" key="2">
    <source>
        <dbReference type="Proteomes" id="UP000217334"/>
    </source>
</evidence>
<protein>
    <submittedName>
        <fullName evidence="1">Uncharacterized protein</fullName>
    </submittedName>
</protein>
<evidence type="ECO:0000313" key="1">
    <source>
        <dbReference type="EMBL" id="ATA79804.1"/>
    </source>
</evidence>
<dbReference type="AlphaFoldDB" id="A0A2A3N720"/>
<sequence>MKKANLTKVQLLQNSLILILSSIATEEKSIREGSRKKVTKVLLEAREKLLKEILEAIEEEKRTKNNFWKIF</sequence>
<gene>
    <name evidence="1" type="ORF">CGC59_08990</name>
</gene>
<dbReference type="EMBL" id="CP022383">
    <property type="protein sequence ID" value="ATA79804.1"/>
    <property type="molecule type" value="Genomic_DNA"/>
</dbReference>